<accession>A5BVM2</accession>
<name>A5BVM2_VITVI</name>
<sequence length="268" mass="30145">MVCEILQPKVGRCENRLSLRKKFHSPQESLRKSTSTAKPFRSRLALSAKIFTAAKRPLGTRVPFHSQVHPFRSCKMVVKSPRLEILHFAAETPFHRVFRSCETTLWHTSATSPYARFVAVKWVAKMMPKFPLLRKRPAAAKSTPPHCEKSRLLQKEIVTLGVPFKRYKFHFSYSKRSFELQKGTGPPKKKAKVSEPIDLTESSSEPESEPTPSPSPAKKSPPPAKKPQPSQTPAKESQIPSGMTPKVAIRCPMVTQPPIEGNLDCRAR</sequence>
<reference evidence="2" key="1">
    <citation type="journal article" date="2007" name="PLoS ONE">
        <title>The first genome sequence of an elite grapevine cultivar (Pinot noir Vitis vinifera L.): coping with a highly heterozygous genome.</title>
        <authorList>
            <person name="Velasco R."/>
            <person name="Zharkikh A."/>
            <person name="Troggio M."/>
            <person name="Cartwright D.A."/>
            <person name="Cestaro A."/>
            <person name="Pruss D."/>
            <person name="Pindo M."/>
            <person name="FitzGerald L.M."/>
            <person name="Vezzulli S."/>
            <person name="Reid J."/>
            <person name="Malacarne G."/>
            <person name="Iliev D."/>
            <person name="Coppola G."/>
            <person name="Wardell B."/>
            <person name="Micheletti D."/>
            <person name="Macalma T."/>
            <person name="Facci M."/>
            <person name="Mitchell J.T."/>
            <person name="Perazzolli M."/>
            <person name="Eldredge G."/>
            <person name="Gatto P."/>
            <person name="Oyzerski R."/>
            <person name="Moretto M."/>
            <person name="Gutin N."/>
            <person name="Stefanini M."/>
            <person name="Chen Y."/>
            <person name="Segala C."/>
            <person name="Davenport C."/>
            <person name="Dematte L."/>
            <person name="Mraz A."/>
            <person name="Battilana J."/>
            <person name="Stormo K."/>
            <person name="Costa F."/>
            <person name="Tao Q."/>
            <person name="Si-Ammour A."/>
            <person name="Harkins T."/>
            <person name="Lackey A."/>
            <person name="Perbost C."/>
            <person name="Taillon B."/>
            <person name="Stella A."/>
            <person name="Solovyev V."/>
            <person name="Fawcett J.A."/>
            <person name="Sterck L."/>
            <person name="Vandepoele K."/>
            <person name="Grando S.M."/>
            <person name="Toppo S."/>
            <person name="Moser C."/>
            <person name="Lanchbury J."/>
            <person name="Bogden R."/>
            <person name="Skolnick M."/>
            <person name="Sgaramella V."/>
            <person name="Bhatnagar S.K."/>
            <person name="Fontana P."/>
            <person name="Gutin A."/>
            <person name="Van de Peer Y."/>
            <person name="Salamini F."/>
            <person name="Viola R."/>
        </authorList>
    </citation>
    <scope>NUCLEOTIDE SEQUENCE</scope>
</reference>
<proteinExistence type="predicted"/>
<feature type="compositionally biased region" description="Pro residues" evidence="1">
    <location>
        <begin position="209"/>
        <end position="226"/>
    </location>
</feature>
<evidence type="ECO:0000256" key="1">
    <source>
        <dbReference type="SAM" id="MobiDB-lite"/>
    </source>
</evidence>
<dbReference type="AlphaFoldDB" id="A5BVM2"/>
<gene>
    <name evidence="2" type="ORF">VITISV_008257</name>
</gene>
<organism evidence="2">
    <name type="scientific">Vitis vinifera</name>
    <name type="common">Grape</name>
    <dbReference type="NCBI Taxonomy" id="29760"/>
    <lineage>
        <taxon>Eukaryota</taxon>
        <taxon>Viridiplantae</taxon>
        <taxon>Streptophyta</taxon>
        <taxon>Embryophyta</taxon>
        <taxon>Tracheophyta</taxon>
        <taxon>Spermatophyta</taxon>
        <taxon>Magnoliopsida</taxon>
        <taxon>eudicotyledons</taxon>
        <taxon>Gunneridae</taxon>
        <taxon>Pentapetalae</taxon>
        <taxon>rosids</taxon>
        <taxon>Vitales</taxon>
        <taxon>Vitaceae</taxon>
        <taxon>Viteae</taxon>
        <taxon>Vitis</taxon>
    </lineage>
</organism>
<dbReference type="EMBL" id="AM472780">
    <property type="protein sequence ID" value="CAN70610.1"/>
    <property type="molecule type" value="Genomic_DNA"/>
</dbReference>
<protein>
    <submittedName>
        <fullName evidence="2">Uncharacterized protein</fullName>
    </submittedName>
</protein>
<evidence type="ECO:0000313" key="2">
    <source>
        <dbReference type="EMBL" id="CAN70610.1"/>
    </source>
</evidence>
<feature type="region of interest" description="Disordered" evidence="1">
    <location>
        <begin position="179"/>
        <end position="268"/>
    </location>
</feature>